<dbReference type="KEGG" id="psco:LY89DRAFT_759223"/>
<dbReference type="EMBL" id="KQ947427">
    <property type="protein sequence ID" value="KUJ11304.1"/>
    <property type="molecule type" value="Genomic_DNA"/>
</dbReference>
<organism evidence="4 5">
    <name type="scientific">Mollisia scopiformis</name>
    <name type="common">Conifer needle endophyte fungus</name>
    <name type="synonym">Phialocephala scopiformis</name>
    <dbReference type="NCBI Taxonomy" id="149040"/>
    <lineage>
        <taxon>Eukaryota</taxon>
        <taxon>Fungi</taxon>
        <taxon>Dikarya</taxon>
        <taxon>Ascomycota</taxon>
        <taxon>Pezizomycotina</taxon>
        <taxon>Leotiomycetes</taxon>
        <taxon>Helotiales</taxon>
        <taxon>Mollisiaceae</taxon>
        <taxon>Mollisia</taxon>
    </lineage>
</organism>
<feature type="region of interest" description="Disordered" evidence="2">
    <location>
        <begin position="1"/>
        <end position="22"/>
    </location>
</feature>
<dbReference type="OrthoDB" id="3564953at2759"/>
<evidence type="ECO:0000313" key="4">
    <source>
        <dbReference type="EMBL" id="KUJ11304.1"/>
    </source>
</evidence>
<evidence type="ECO:0000256" key="2">
    <source>
        <dbReference type="SAM" id="MobiDB-lite"/>
    </source>
</evidence>
<feature type="domain" description="C2H2-type" evidence="3">
    <location>
        <begin position="191"/>
        <end position="218"/>
    </location>
</feature>
<keyword evidence="1" id="KW-0862">Zinc</keyword>
<proteinExistence type="predicted"/>
<dbReference type="SMART" id="SM00355">
    <property type="entry name" value="ZnF_C2H2"/>
    <property type="match status" value="2"/>
</dbReference>
<gene>
    <name evidence="4" type="ORF">LY89DRAFT_759223</name>
</gene>
<dbReference type="GO" id="GO:0008270">
    <property type="term" value="F:zinc ion binding"/>
    <property type="evidence" value="ECO:0007669"/>
    <property type="project" value="UniProtKB-KW"/>
</dbReference>
<evidence type="ECO:0000313" key="5">
    <source>
        <dbReference type="Proteomes" id="UP000070700"/>
    </source>
</evidence>
<dbReference type="InParanoid" id="A0A194WUG0"/>
<accession>A0A194WUG0</accession>
<keyword evidence="1" id="KW-0479">Metal-binding</keyword>
<dbReference type="RefSeq" id="XP_018065659.1">
    <property type="nucleotide sequence ID" value="XM_018221457.1"/>
</dbReference>
<dbReference type="AlphaFoldDB" id="A0A194WUG0"/>
<sequence>MHYQPELDGSAEPLSTYSSLEMESSRDRTSLFYAIESRLQALERLAPASLNSETAPPNFSHIDVDTSPNGVTNTSEDALDFAGSANFDFNAEHSSHNFASAIEVTSSVDPDLGVQEDDLNFDDYLDFSFASYAEDTDTSTSPISNFDNAQRQQVADANTMIANATMPANMLAGGPLGTPATAPAALPPARLRCITCNRPFHRTGDLNRHALKHNPNARRYACPEPTCRFSGLNGMVRKDKMKEHRARHGH</sequence>
<dbReference type="Proteomes" id="UP000070700">
    <property type="component" value="Unassembled WGS sequence"/>
</dbReference>
<evidence type="ECO:0000256" key="1">
    <source>
        <dbReference type="PROSITE-ProRule" id="PRU00042"/>
    </source>
</evidence>
<evidence type="ECO:0000259" key="3">
    <source>
        <dbReference type="PROSITE" id="PS50157"/>
    </source>
</evidence>
<name>A0A194WUG0_MOLSC</name>
<protein>
    <recommendedName>
        <fullName evidence="3">C2H2-type domain-containing protein</fullName>
    </recommendedName>
</protein>
<keyword evidence="5" id="KW-1185">Reference proteome</keyword>
<feature type="compositionally biased region" description="Polar residues" evidence="2">
    <location>
        <begin position="13"/>
        <end position="22"/>
    </location>
</feature>
<dbReference type="PROSITE" id="PS50157">
    <property type="entry name" value="ZINC_FINGER_C2H2_2"/>
    <property type="match status" value="1"/>
</dbReference>
<dbReference type="GeneID" id="28831183"/>
<feature type="region of interest" description="Disordered" evidence="2">
    <location>
        <begin position="52"/>
        <end position="71"/>
    </location>
</feature>
<keyword evidence="1" id="KW-0863">Zinc-finger</keyword>
<dbReference type="InterPro" id="IPR013087">
    <property type="entry name" value="Znf_C2H2_type"/>
</dbReference>
<reference evidence="4 5" key="1">
    <citation type="submission" date="2015-10" db="EMBL/GenBank/DDBJ databases">
        <title>Full genome of DAOMC 229536 Phialocephala scopiformis, a fungal endophyte of spruce producing the potent anti-insectan compound rugulosin.</title>
        <authorList>
            <consortium name="DOE Joint Genome Institute"/>
            <person name="Walker A.K."/>
            <person name="Frasz S.L."/>
            <person name="Seifert K.A."/>
            <person name="Miller J.D."/>
            <person name="Mondo S.J."/>
            <person name="Labutti K."/>
            <person name="Lipzen A."/>
            <person name="Dockter R."/>
            <person name="Kennedy M."/>
            <person name="Grigoriev I.V."/>
            <person name="Spatafora J.W."/>
        </authorList>
    </citation>
    <scope>NUCLEOTIDE SEQUENCE [LARGE SCALE GENOMIC DNA]</scope>
    <source>
        <strain evidence="4 5">CBS 120377</strain>
    </source>
</reference>
<dbReference type="PROSITE" id="PS00028">
    <property type="entry name" value="ZINC_FINGER_C2H2_1"/>
    <property type="match status" value="1"/>
</dbReference>
<dbReference type="Gene3D" id="3.30.160.60">
    <property type="entry name" value="Classic Zinc Finger"/>
    <property type="match status" value="1"/>
</dbReference>